<evidence type="ECO:0008006" key="11">
    <source>
        <dbReference type="Google" id="ProtNLM"/>
    </source>
</evidence>
<dbReference type="Gene3D" id="3.90.1750.20">
    <property type="entry name" value="Putative Large Serine Recombinase, Chain B, Domain 2"/>
    <property type="match status" value="1"/>
</dbReference>
<dbReference type="InterPro" id="IPR011109">
    <property type="entry name" value="DNA_bind_recombinase_dom"/>
</dbReference>
<evidence type="ECO:0000256" key="4">
    <source>
        <dbReference type="PIRSR" id="PIRSR606118-50"/>
    </source>
</evidence>
<evidence type="ECO:0000259" key="8">
    <source>
        <dbReference type="PROSITE" id="PS51737"/>
    </source>
</evidence>
<evidence type="ECO:0000313" key="9">
    <source>
        <dbReference type="EMBL" id="ALX49704.1"/>
    </source>
</evidence>
<dbReference type="GO" id="GO:0015074">
    <property type="term" value="P:DNA integration"/>
    <property type="evidence" value="ECO:0007669"/>
    <property type="project" value="UniProtKB-KW"/>
</dbReference>
<proteinExistence type="predicted"/>
<dbReference type="Proteomes" id="UP000050331">
    <property type="component" value="Chromosome"/>
</dbReference>
<evidence type="ECO:0000256" key="6">
    <source>
        <dbReference type="SAM" id="Coils"/>
    </source>
</evidence>
<evidence type="ECO:0000256" key="3">
    <source>
        <dbReference type="ARBA" id="ARBA00023172"/>
    </source>
</evidence>
<name>A0A0U4DWF6_9BACI</name>
<keyword evidence="1" id="KW-0229">DNA integration</keyword>
<dbReference type="KEGG" id="lao:AOX59_14665"/>
<feature type="active site" description="O-(5'-phospho-DNA)-serine intermediate" evidence="4 5">
    <location>
        <position position="10"/>
    </location>
</feature>
<dbReference type="Pfam" id="PF13408">
    <property type="entry name" value="Zn_ribbon_recom"/>
    <property type="match status" value="1"/>
</dbReference>
<dbReference type="EMBL" id="CP013862">
    <property type="protein sequence ID" value="ALX49704.1"/>
    <property type="molecule type" value="Genomic_DNA"/>
</dbReference>
<evidence type="ECO:0000256" key="5">
    <source>
        <dbReference type="PROSITE-ProRule" id="PRU10137"/>
    </source>
</evidence>
<keyword evidence="3" id="KW-0233">DNA recombination</keyword>
<dbReference type="OrthoDB" id="9811097at2"/>
<dbReference type="CDD" id="cd03768">
    <property type="entry name" value="SR_ResInv"/>
    <property type="match status" value="1"/>
</dbReference>
<evidence type="ECO:0000259" key="7">
    <source>
        <dbReference type="PROSITE" id="PS51736"/>
    </source>
</evidence>
<dbReference type="GO" id="GO:0003677">
    <property type="term" value="F:DNA binding"/>
    <property type="evidence" value="ECO:0007669"/>
    <property type="project" value="UniProtKB-KW"/>
</dbReference>
<evidence type="ECO:0000256" key="2">
    <source>
        <dbReference type="ARBA" id="ARBA00023125"/>
    </source>
</evidence>
<feature type="domain" description="Resolvase/invertase-type recombinase catalytic" evidence="7">
    <location>
        <begin position="2"/>
        <end position="150"/>
    </location>
</feature>
<dbReference type="PROSITE" id="PS51737">
    <property type="entry name" value="RECOMBINASE_DNA_BIND"/>
    <property type="match status" value="1"/>
</dbReference>
<dbReference type="PANTHER" id="PTHR30461">
    <property type="entry name" value="DNA-INVERTASE FROM LAMBDOID PROPHAGE"/>
    <property type="match status" value="1"/>
</dbReference>
<reference evidence="9 10" key="1">
    <citation type="submission" date="2016-01" db="EMBL/GenBank/DDBJ databases">
        <title>Complete genome sequence of strain Lentibacillus amyloliquefaciens LAM0015T isolated from saline sediment.</title>
        <authorList>
            <person name="Wang J.-L."/>
            <person name="He M.-X."/>
        </authorList>
    </citation>
    <scope>NUCLEOTIDE SEQUENCE [LARGE SCALE GENOMIC DNA]</scope>
    <source>
        <strain evidence="9 10">LAM0015</strain>
    </source>
</reference>
<feature type="coiled-coil region" evidence="6">
    <location>
        <begin position="352"/>
        <end position="414"/>
    </location>
</feature>
<dbReference type="PROSITE" id="PS00397">
    <property type="entry name" value="RECOMBINASES_1"/>
    <property type="match status" value="1"/>
</dbReference>
<dbReference type="RefSeq" id="WP_068446670.1">
    <property type="nucleotide sequence ID" value="NZ_CP013862.1"/>
</dbReference>
<dbReference type="InterPro" id="IPR038109">
    <property type="entry name" value="DNA_bind_recomb_sf"/>
</dbReference>
<dbReference type="InterPro" id="IPR050639">
    <property type="entry name" value="SSR_resolvase"/>
</dbReference>
<dbReference type="InterPro" id="IPR006118">
    <property type="entry name" value="Recombinase_CS"/>
</dbReference>
<dbReference type="InterPro" id="IPR025827">
    <property type="entry name" value="Zn_ribbon_recom_dom"/>
</dbReference>
<dbReference type="STRING" id="1472767.AOX59_14665"/>
<dbReference type="Gene3D" id="3.40.50.1390">
    <property type="entry name" value="Resolvase, N-terminal catalytic domain"/>
    <property type="match status" value="1"/>
</dbReference>
<dbReference type="AlphaFoldDB" id="A0A0U4DWF6"/>
<gene>
    <name evidence="9" type="ORF">AOX59_14665</name>
</gene>
<evidence type="ECO:0000256" key="1">
    <source>
        <dbReference type="ARBA" id="ARBA00022908"/>
    </source>
</evidence>
<keyword evidence="6" id="KW-0175">Coiled coil</keyword>
<dbReference type="Pfam" id="PF00239">
    <property type="entry name" value="Resolvase"/>
    <property type="match status" value="1"/>
</dbReference>
<dbReference type="PANTHER" id="PTHR30461:SF23">
    <property type="entry name" value="DNA RECOMBINASE-RELATED"/>
    <property type="match status" value="1"/>
</dbReference>
<dbReference type="InterPro" id="IPR006119">
    <property type="entry name" value="Resolv_N"/>
</dbReference>
<dbReference type="SUPFAM" id="SSF53041">
    <property type="entry name" value="Resolvase-like"/>
    <property type="match status" value="1"/>
</dbReference>
<keyword evidence="2" id="KW-0238">DNA-binding</keyword>
<evidence type="ECO:0000313" key="10">
    <source>
        <dbReference type="Proteomes" id="UP000050331"/>
    </source>
</evidence>
<dbReference type="SMART" id="SM00857">
    <property type="entry name" value="Resolvase"/>
    <property type="match status" value="1"/>
</dbReference>
<feature type="domain" description="Recombinase" evidence="8">
    <location>
        <begin position="158"/>
        <end position="269"/>
    </location>
</feature>
<sequence length="475" mass="55507">MRAALYVRVSTEEQNLEGYSIEAQKNRCMSFIESQGDWYLSKVYADPGHSAKNLDRPAVQELIEGAKNKEFDVLVVYRLDRLVRSVLDLHKLLELFDKHNVKFKSVTEVFDTTTAMGRFFITLVGAMAEWERSNLSERVSFGMEQMTREGKWKGGHVGYGHMHIDGHMAINEDEARIVRMMYDWYLSGMSDRKIAKELRKRGIMTRGGAQWSESHVRYTLSNPKNKGDLRYGIEKEKSKQFVVEDIYPQIIDVDTFDKAMSIRESRRTFHGRQATSDHYFSGILTCFRCGRSMVGHMAKVNGKRLKNYVCLGRRHFECDMPSISERIIEHNFLQELRRGIESENINHIEEPAQNNADEIKALKRDLNKIKDRRKKWQYAWANEIMSDTEFQDRMQEEQELENHLKKQLEDLDETQPHVVDDAVLEMMSDAVENWGNLESTEKKQLMQIAFDKIIVDKIESKKVLDRANIIEIVFK</sequence>
<protein>
    <recommendedName>
        <fullName evidence="11">Resolvase</fullName>
    </recommendedName>
</protein>
<dbReference type="InterPro" id="IPR036162">
    <property type="entry name" value="Resolvase-like_N_sf"/>
</dbReference>
<dbReference type="GO" id="GO:0000150">
    <property type="term" value="F:DNA strand exchange activity"/>
    <property type="evidence" value="ECO:0007669"/>
    <property type="project" value="InterPro"/>
</dbReference>
<dbReference type="Pfam" id="PF07508">
    <property type="entry name" value="Recombinase"/>
    <property type="match status" value="1"/>
</dbReference>
<keyword evidence="10" id="KW-1185">Reference proteome</keyword>
<accession>A0A0U4DWF6</accession>
<dbReference type="PROSITE" id="PS51736">
    <property type="entry name" value="RECOMBINASES_3"/>
    <property type="match status" value="1"/>
</dbReference>
<organism evidence="9 10">
    <name type="scientific">Lentibacillus amyloliquefaciens</name>
    <dbReference type="NCBI Taxonomy" id="1472767"/>
    <lineage>
        <taxon>Bacteria</taxon>
        <taxon>Bacillati</taxon>
        <taxon>Bacillota</taxon>
        <taxon>Bacilli</taxon>
        <taxon>Bacillales</taxon>
        <taxon>Bacillaceae</taxon>
        <taxon>Lentibacillus</taxon>
    </lineage>
</organism>